<feature type="transmembrane region" description="Helical" evidence="5">
    <location>
        <begin position="49"/>
        <end position="71"/>
    </location>
</feature>
<dbReference type="Proteomes" id="UP001328107">
    <property type="component" value="Unassembled WGS sequence"/>
</dbReference>
<feature type="domain" description="Major facilitator superfamily (MFS) profile" evidence="6">
    <location>
        <begin position="56"/>
        <end position="505"/>
    </location>
</feature>
<evidence type="ECO:0000256" key="4">
    <source>
        <dbReference type="ARBA" id="ARBA00023136"/>
    </source>
</evidence>
<feature type="transmembrane region" description="Helical" evidence="5">
    <location>
        <begin position="479"/>
        <end position="500"/>
    </location>
</feature>
<feature type="transmembrane region" description="Helical" evidence="5">
    <location>
        <begin position="387"/>
        <end position="407"/>
    </location>
</feature>
<dbReference type="GO" id="GO:0006820">
    <property type="term" value="P:monoatomic anion transport"/>
    <property type="evidence" value="ECO:0007669"/>
    <property type="project" value="TreeGrafter"/>
</dbReference>
<dbReference type="InterPro" id="IPR036259">
    <property type="entry name" value="MFS_trans_sf"/>
</dbReference>
<dbReference type="Pfam" id="PF07690">
    <property type="entry name" value="MFS_1"/>
    <property type="match status" value="1"/>
</dbReference>
<dbReference type="PROSITE" id="PS50850">
    <property type="entry name" value="MFS"/>
    <property type="match status" value="1"/>
</dbReference>
<proteinExistence type="predicted"/>
<dbReference type="InterPro" id="IPR011701">
    <property type="entry name" value="MFS"/>
</dbReference>
<feature type="transmembrane region" description="Helical" evidence="5">
    <location>
        <begin position="440"/>
        <end position="459"/>
    </location>
</feature>
<feature type="non-terminal residue" evidence="7">
    <location>
        <position position="517"/>
    </location>
</feature>
<keyword evidence="8" id="KW-1185">Reference proteome</keyword>
<keyword evidence="2 5" id="KW-0812">Transmembrane</keyword>
<comment type="subcellular location">
    <subcellularLocation>
        <location evidence="1">Membrane</location>
        <topology evidence="1">Multi-pass membrane protein</topology>
    </subcellularLocation>
</comment>
<protein>
    <recommendedName>
        <fullName evidence="6">Major facilitator superfamily (MFS) profile domain-containing protein</fullName>
    </recommendedName>
</protein>
<evidence type="ECO:0000313" key="8">
    <source>
        <dbReference type="Proteomes" id="UP001328107"/>
    </source>
</evidence>
<dbReference type="InterPro" id="IPR050382">
    <property type="entry name" value="MFS_Na/Anion_cotransporter"/>
</dbReference>
<dbReference type="AlphaFoldDB" id="A0AAN5CW74"/>
<evidence type="ECO:0000256" key="3">
    <source>
        <dbReference type="ARBA" id="ARBA00022989"/>
    </source>
</evidence>
<comment type="caution">
    <text evidence="7">The sequence shown here is derived from an EMBL/GenBank/DDBJ whole genome shotgun (WGS) entry which is preliminary data.</text>
</comment>
<feature type="transmembrane region" description="Helical" evidence="5">
    <location>
        <begin position="413"/>
        <end position="433"/>
    </location>
</feature>
<dbReference type="FunFam" id="1.20.1250.20:FF:000532">
    <property type="entry name" value="SLC (SoLute Carrier) homolog"/>
    <property type="match status" value="1"/>
</dbReference>
<keyword evidence="3 5" id="KW-1133">Transmembrane helix</keyword>
<evidence type="ECO:0000256" key="1">
    <source>
        <dbReference type="ARBA" id="ARBA00004141"/>
    </source>
</evidence>
<organism evidence="7 8">
    <name type="scientific">Pristionchus mayeri</name>
    <dbReference type="NCBI Taxonomy" id="1317129"/>
    <lineage>
        <taxon>Eukaryota</taxon>
        <taxon>Metazoa</taxon>
        <taxon>Ecdysozoa</taxon>
        <taxon>Nematoda</taxon>
        <taxon>Chromadorea</taxon>
        <taxon>Rhabditida</taxon>
        <taxon>Rhabditina</taxon>
        <taxon>Diplogasteromorpha</taxon>
        <taxon>Diplogasteroidea</taxon>
        <taxon>Neodiplogasteridae</taxon>
        <taxon>Pristionchus</taxon>
    </lineage>
</organism>
<feature type="transmembrane region" description="Helical" evidence="5">
    <location>
        <begin position="220"/>
        <end position="240"/>
    </location>
</feature>
<dbReference type="EMBL" id="BTRK01000005">
    <property type="protein sequence ID" value="GMR51445.1"/>
    <property type="molecule type" value="Genomic_DNA"/>
</dbReference>
<feature type="transmembrane region" description="Helical" evidence="5">
    <location>
        <begin position="312"/>
        <end position="333"/>
    </location>
</feature>
<accession>A0AAN5CW74</accession>
<evidence type="ECO:0000256" key="2">
    <source>
        <dbReference type="ARBA" id="ARBA00022692"/>
    </source>
</evidence>
<feature type="transmembrane region" description="Helical" evidence="5">
    <location>
        <begin position="246"/>
        <end position="264"/>
    </location>
</feature>
<dbReference type="InterPro" id="IPR020846">
    <property type="entry name" value="MFS_dom"/>
</dbReference>
<sequence length="517" mass="55738">RMVCNTHVSPIKPPERIENAFNDVKEHDDVEKSSVILSKSSKIFPSVRLFMACLMCMCYISLAVTTSNLSLSMVCMVRRPSNNTMETPGNPSCPTKYVDEEEVSIISCADANKVDWSPTEQGFVFAAQNFGSLAMLLTGSYADKLNGKWSIIVALVLLCFSNGLIPVVASASVWLVFACRVLAGVGDAFLSPATSSMISRWFPPKERPFAIGFATGGRQIGSLLILPVAGVLCSTSSNGFGGWPSIFYLSAIIAVAVLLIWLVASADKPSNHCCVRVKEEEYIRRKVEEEALGKRIERGRPPWEAILTSRPLIVAVFALVCHEYPLVIMLQLLPKYFSDVLHLSSMTNGLISALPIAVLWLSKTLSSSLASLLTANQKLSKTTSCKAFNFIASLGLGVCVGVTPFIARASDPAPAIVVLCLANAFAGIHTPGVQTALIQLAPAFSGTVTALAYSVVAVFSIINKLLSNTILATGSTDEWLIVFEISAVIALLPVVFFTLWGDAEKQVTYSLHLKYAP</sequence>
<evidence type="ECO:0000259" key="6">
    <source>
        <dbReference type="PROSITE" id="PS50850"/>
    </source>
</evidence>
<keyword evidence="4 5" id="KW-0472">Membrane</keyword>
<feature type="transmembrane region" description="Helical" evidence="5">
    <location>
        <begin position="149"/>
        <end position="168"/>
    </location>
</feature>
<name>A0AAN5CW74_9BILA</name>
<dbReference type="GO" id="GO:0016020">
    <property type="term" value="C:membrane"/>
    <property type="evidence" value="ECO:0007669"/>
    <property type="project" value="UniProtKB-SubCell"/>
</dbReference>
<feature type="non-terminal residue" evidence="7">
    <location>
        <position position="1"/>
    </location>
</feature>
<gene>
    <name evidence="7" type="ORF">PMAYCL1PPCAC_21640</name>
</gene>
<dbReference type="SUPFAM" id="SSF103473">
    <property type="entry name" value="MFS general substrate transporter"/>
    <property type="match status" value="1"/>
</dbReference>
<evidence type="ECO:0000313" key="7">
    <source>
        <dbReference type="EMBL" id="GMR51445.1"/>
    </source>
</evidence>
<dbReference type="PANTHER" id="PTHR11662:SF314">
    <property type="entry name" value="MAJOR FACILITATOR SUPERFAMILY (MFS) PROFILE DOMAIN-CONTAINING PROTEIN"/>
    <property type="match status" value="1"/>
</dbReference>
<dbReference type="GO" id="GO:0022857">
    <property type="term" value="F:transmembrane transporter activity"/>
    <property type="evidence" value="ECO:0007669"/>
    <property type="project" value="InterPro"/>
</dbReference>
<reference evidence="8" key="1">
    <citation type="submission" date="2022-10" db="EMBL/GenBank/DDBJ databases">
        <title>Genome assembly of Pristionchus species.</title>
        <authorList>
            <person name="Yoshida K."/>
            <person name="Sommer R.J."/>
        </authorList>
    </citation>
    <scope>NUCLEOTIDE SEQUENCE [LARGE SCALE GENOMIC DNA]</scope>
    <source>
        <strain evidence="8">RS5460</strain>
    </source>
</reference>
<evidence type="ECO:0000256" key="5">
    <source>
        <dbReference type="SAM" id="Phobius"/>
    </source>
</evidence>
<dbReference type="PANTHER" id="PTHR11662">
    <property type="entry name" value="SOLUTE CARRIER FAMILY 17"/>
    <property type="match status" value="1"/>
</dbReference>
<dbReference type="Gene3D" id="1.20.1250.20">
    <property type="entry name" value="MFS general substrate transporter like domains"/>
    <property type="match status" value="1"/>
</dbReference>